<evidence type="ECO:0000256" key="5">
    <source>
        <dbReference type="ARBA" id="ARBA00022840"/>
    </source>
</evidence>
<organism evidence="10">
    <name type="scientific">Fagus sylvatica</name>
    <name type="common">Beechnut</name>
    <dbReference type="NCBI Taxonomy" id="28930"/>
    <lineage>
        <taxon>Eukaryota</taxon>
        <taxon>Viridiplantae</taxon>
        <taxon>Streptophyta</taxon>
        <taxon>Embryophyta</taxon>
        <taxon>Tracheophyta</taxon>
        <taxon>Spermatophyta</taxon>
        <taxon>Magnoliopsida</taxon>
        <taxon>eudicotyledons</taxon>
        <taxon>Gunneridae</taxon>
        <taxon>Pentapetalae</taxon>
        <taxon>rosids</taxon>
        <taxon>fabids</taxon>
        <taxon>Fagales</taxon>
        <taxon>Fagaceae</taxon>
        <taxon>Fagus</taxon>
    </lineage>
</organism>
<protein>
    <recommendedName>
        <fullName evidence="8">Protein kinase domain-containing protein</fullName>
    </recommendedName>
</protein>
<dbReference type="Gene3D" id="1.10.510.10">
    <property type="entry name" value="Transferase(Phosphotransferase) domain 1"/>
    <property type="match status" value="1"/>
</dbReference>
<dbReference type="SUPFAM" id="SSF56112">
    <property type="entry name" value="Protein kinase-like (PK-like)"/>
    <property type="match status" value="1"/>
</dbReference>
<keyword evidence="1" id="KW-0723">Serine/threonine-protein kinase</keyword>
<dbReference type="GO" id="GO:0004672">
    <property type="term" value="F:protein kinase activity"/>
    <property type="evidence" value="ECO:0007669"/>
    <property type="project" value="InterPro"/>
</dbReference>
<keyword evidence="5 6" id="KW-0067">ATP-binding</keyword>
<feature type="region of interest" description="Disordered" evidence="7">
    <location>
        <begin position="154"/>
        <end position="240"/>
    </location>
</feature>
<evidence type="ECO:0000259" key="8">
    <source>
        <dbReference type="PROSITE" id="PS50011"/>
    </source>
</evidence>
<dbReference type="EMBL" id="OIVN01006140">
    <property type="protein sequence ID" value="SPD26009.1"/>
    <property type="molecule type" value="Genomic_DNA"/>
</dbReference>
<feature type="compositionally biased region" description="Polar residues" evidence="7">
    <location>
        <begin position="220"/>
        <end position="229"/>
    </location>
</feature>
<evidence type="ECO:0000313" key="10">
    <source>
        <dbReference type="EMBL" id="SPD26009.1"/>
    </source>
</evidence>
<proteinExistence type="predicted"/>
<feature type="compositionally biased region" description="Basic and acidic residues" evidence="7">
    <location>
        <begin position="193"/>
        <end position="216"/>
    </location>
</feature>
<feature type="domain" description="Protein kinase" evidence="8">
    <location>
        <begin position="293"/>
        <end position="568"/>
    </location>
</feature>
<feature type="compositionally biased region" description="Polar residues" evidence="7">
    <location>
        <begin position="167"/>
        <end position="177"/>
    </location>
</feature>
<evidence type="ECO:0000256" key="1">
    <source>
        <dbReference type="ARBA" id="ARBA00022527"/>
    </source>
</evidence>
<evidence type="ECO:0000256" key="3">
    <source>
        <dbReference type="ARBA" id="ARBA00022741"/>
    </source>
</evidence>
<keyword evidence="2" id="KW-0808">Transferase</keyword>
<dbReference type="InterPro" id="IPR001245">
    <property type="entry name" value="Ser-Thr/Tyr_kinase_cat_dom"/>
</dbReference>
<dbReference type="GO" id="GO:0005524">
    <property type="term" value="F:ATP binding"/>
    <property type="evidence" value="ECO:0007669"/>
    <property type="project" value="UniProtKB-UniRule"/>
</dbReference>
<dbReference type="InterPro" id="IPR000719">
    <property type="entry name" value="Prot_kinase_dom"/>
</dbReference>
<dbReference type="Pfam" id="PF00582">
    <property type="entry name" value="Usp"/>
    <property type="match status" value="1"/>
</dbReference>
<name>A0A2N9IPF3_FAGSY</name>
<evidence type="ECO:0000256" key="7">
    <source>
        <dbReference type="SAM" id="MobiDB-lite"/>
    </source>
</evidence>
<dbReference type="FunFam" id="1.10.510.10:FF:000412">
    <property type="entry name" value="Probable receptor-like serine/threonine-protein kinase At5g57670"/>
    <property type="match status" value="1"/>
</dbReference>
<dbReference type="InterPro" id="IPR014729">
    <property type="entry name" value="Rossmann-like_a/b/a_fold"/>
</dbReference>
<dbReference type="CDD" id="cd00293">
    <property type="entry name" value="USP-like"/>
    <property type="match status" value="1"/>
</dbReference>
<keyword evidence="4" id="KW-0418">Kinase</keyword>
<dbReference type="PANTHER" id="PTHR47987">
    <property type="entry name" value="OS08G0249100 PROTEIN"/>
    <property type="match status" value="1"/>
</dbReference>
<dbReference type="FunFam" id="3.30.200.20:FF:000325">
    <property type="entry name" value="Putative receptor-like serine/threonine-protein kinase"/>
    <property type="match status" value="1"/>
</dbReference>
<evidence type="ECO:0000256" key="2">
    <source>
        <dbReference type="ARBA" id="ARBA00022679"/>
    </source>
</evidence>
<dbReference type="SUPFAM" id="SSF52402">
    <property type="entry name" value="Adenine nucleotide alpha hydrolases-like"/>
    <property type="match status" value="1"/>
</dbReference>
<dbReference type="PROSITE" id="PS50011">
    <property type="entry name" value="PROTEIN_KINASE_DOM"/>
    <property type="match status" value="1"/>
</dbReference>
<accession>A0A2N9IPF3</accession>
<dbReference type="SMART" id="SM00220">
    <property type="entry name" value="S_TKc"/>
    <property type="match status" value="1"/>
</dbReference>
<dbReference type="Gene3D" id="3.40.50.620">
    <property type="entry name" value="HUPs"/>
    <property type="match status" value="1"/>
</dbReference>
<dbReference type="Gene3D" id="3.30.200.20">
    <property type="entry name" value="Phosphorylase Kinase, domain 1"/>
    <property type="match status" value="1"/>
</dbReference>
<dbReference type="InterPro" id="IPR017441">
    <property type="entry name" value="Protein_kinase_ATP_BS"/>
</dbReference>
<dbReference type="PANTHER" id="PTHR47987:SF3">
    <property type="entry name" value="OS08G0249100 PROTEIN"/>
    <property type="match status" value="1"/>
</dbReference>
<keyword evidence="3 6" id="KW-0547">Nucleotide-binding</keyword>
<dbReference type="Pfam" id="PF07714">
    <property type="entry name" value="PK_Tyr_Ser-Thr"/>
    <property type="match status" value="1"/>
</dbReference>
<dbReference type="InterPro" id="IPR011009">
    <property type="entry name" value="Kinase-like_dom_sf"/>
</dbReference>
<dbReference type="PROSITE" id="PS00107">
    <property type="entry name" value="PROTEIN_KINASE_ATP"/>
    <property type="match status" value="1"/>
</dbReference>
<dbReference type="PROSITE" id="PS00108">
    <property type="entry name" value="PROTEIN_KINASE_ST"/>
    <property type="match status" value="1"/>
</dbReference>
<dbReference type="InterPro" id="IPR008271">
    <property type="entry name" value="Ser/Thr_kinase_AS"/>
</dbReference>
<dbReference type="AlphaFoldDB" id="A0A2N9IPF3"/>
<reference evidence="10" key="1">
    <citation type="submission" date="2018-02" db="EMBL/GenBank/DDBJ databases">
        <authorList>
            <person name="Cohen D.B."/>
            <person name="Kent A.D."/>
        </authorList>
    </citation>
    <scope>NUCLEOTIDE SEQUENCE</scope>
</reference>
<dbReference type="InterPro" id="IPR006016">
    <property type="entry name" value="UspA"/>
</dbReference>
<sequence length="603" mass="67189">MIPSAPSKILIGLSLNPDDSKEALSWAINVVARPNDSIVAIHILVGDEKKKHELVKKKQSKFRQAKAYVISVLGEFAKLCQSKQVNLEARVGFSSSVGKGLVQEVKSISADILLLRGSRNRTNRTSSATRYCFEHAPDSCTIVSIGKCGREQQYLDSNSPHSEESHQSSLRWSNGNIHSDRAASPVQNPVFLDTKKENPSPRAVPHELGGESHSTEDDTCSSGDTSITESPPLASNFKSQSKTRKQFSPYRLIVSLFCSPLWKRNGSLSNKERLQPSFKCFSYEEIFNATNNFHPDNIVGRGGYSDVYKGDLSNGQTIAVKRLAKDNKDANKEKEFLTELGIIGHVSHPNTAALLGCCFENGLYLILNFSQNGNLASALHGTACKSLEWPIRYKIAIGVARGLHYLHKCCKHRIIHRDIKASNVLLGPDYEPQITDFGLAKWLPNKWTHHAVIPIEGTFGYLAPEYFMHGIVDEKTDVFSFGVLLLEIITGRRPVDSSKQNLLLWAKPLMESGDLGQLADPNMEGKFDVEQLHRVVLTASYCVRQSSVWRPSMSEVLELLTNGQDSELEKSWRIPKFTSDELDDYSMVFGYDVPSDISLEDYL</sequence>
<evidence type="ECO:0000313" key="9">
    <source>
        <dbReference type="EMBL" id="SPD01556.1"/>
    </source>
</evidence>
<evidence type="ECO:0000256" key="4">
    <source>
        <dbReference type="ARBA" id="ARBA00022777"/>
    </source>
</evidence>
<feature type="binding site" evidence="6">
    <location>
        <position position="321"/>
    </location>
    <ligand>
        <name>ATP</name>
        <dbReference type="ChEBI" id="CHEBI:30616"/>
    </ligand>
</feature>
<dbReference type="EMBL" id="OIVN01002213">
    <property type="protein sequence ID" value="SPD01556.1"/>
    <property type="molecule type" value="Genomic_DNA"/>
</dbReference>
<evidence type="ECO:0000256" key="6">
    <source>
        <dbReference type="PROSITE-ProRule" id="PRU10141"/>
    </source>
</evidence>
<dbReference type="InterPro" id="IPR046958">
    <property type="entry name" value="RBK1/2/STUNTED"/>
</dbReference>
<gene>
    <name evidence="9" type="ORF">FSB_LOCUS29438</name>
    <name evidence="10" type="ORF">FSB_LOCUS53891</name>
</gene>